<organism evidence="3 4">
    <name type="scientific">Aquimarina litoralis</name>
    <dbReference type="NCBI Taxonomy" id="584605"/>
    <lineage>
        <taxon>Bacteria</taxon>
        <taxon>Pseudomonadati</taxon>
        <taxon>Bacteroidota</taxon>
        <taxon>Flavobacteriia</taxon>
        <taxon>Flavobacteriales</taxon>
        <taxon>Flavobacteriaceae</taxon>
        <taxon>Aquimarina</taxon>
    </lineage>
</organism>
<keyword evidence="1" id="KW-0732">Signal</keyword>
<sequence>MNKKIYTYFINPLIDKSMKLTNNTYTKQITMILSVFAILVTSAQDIHFTFANAQNTIDNGEYYYEADIMIESTEAFKLGSGQIYLTYNPEAFGTNISKNNRIAYTSESGYILGENYVLPAYRGFVQNDNTDNRISFTFQQGVSAESITKENVTNTAQPLLHVKLKYIDVTKDPMIAFEEGSVFQDQFFTACGSMLKTGTKAGFPDCANLPGVQLINDTYDSSGASLQTLSVEEQDITAASLYPNPAQQYFLIQGLGNIETDIHITDINGKLVQMLPSHPLQNTINISQLQTGVYFVKIDTQNSQKSYKLIKE</sequence>
<dbReference type="Proteomes" id="UP001501758">
    <property type="component" value="Unassembled WGS sequence"/>
</dbReference>
<dbReference type="EMBL" id="BAAAGE010000001">
    <property type="protein sequence ID" value="GAA0712067.1"/>
    <property type="molecule type" value="Genomic_DNA"/>
</dbReference>
<name>A0ABP3TQ38_9FLAO</name>
<proteinExistence type="predicted"/>
<dbReference type="Pfam" id="PF18962">
    <property type="entry name" value="Por_Secre_tail"/>
    <property type="match status" value="1"/>
</dbReference>
<protein>
    <recommendedName>
        <fullName evidence="2">Secretion system C-terminal sorting domain-containing protein</fullName>
    </recommendedName>
</protein>
<evidence type="ECO:0000256" key="1">
    <source>
        <dbReference type="ARBA" id="ARBA00022729"/>
    </source>
</evidence>
<comment type="caution">
    <text evidence="3">The sequence shown here is derived from an EMBL/GenBank/DDBJ whole genome shotgun (WGS) entry which is preliminary data.</text>
</comment>
<evidence type="ECO:0000313" key="3">
    <source>
        <dbReference type="EMBL" id="GAA0712067.1"/>
    </source>
</evidence>
<keyword evidence="4" id="KW-1185">Reference proteome</keyword>
<gene>
    <name evidence="3" type="ORF">GCM10009430_02120</name>
</gene>
<evidence type="ECO:0000313" key="4">
    <source>
        <dbReference type="Proteomes" id="UP001501758"/>
    </source>
</evidence>
<dbReference type="NCBIfam" id="TIGR04183">
    <property type="entry name" value="Por_Secre_tail"/>
    <property type="match status" value="1"/>
</dbReference>
<reference evidence="4" key="1">
    <citation type="journal article" date="2019" name="Int. J. Syst. Evol. Microbiol.">
        <title>The Global Catalogue of Microorganisms (GCM) 10K type strain sequencing project: providing services to taxonomists for standard genome sequencing and annotation.</title>
        <authorList>
            <consortium name="The Broad Institute Genomics Platform"/>
            <consortium name="The Broad Institute Genome Sequencing Center for Infectious Disease"/>
            <person name="Wu L."/>
            <person name="Ma J."/>
        </authorList>
    </citation>
    <scope>NUCLEOTIDE SEQUENCE [LARGE SCALE GENOMIC DNA]</scope>
    <source>
        <strain evidence="4">JCM 15974</strain>
    </source>
</reference>
<dbReference type="InterPro" id="IPR026444">
    <property type="entry name" value="Secre_tail"/>
</dbReference>
<evidence type="ECO:0000259" key="2">
    <source>
        <dbReference type="Pfam" id="PF18962"/>
    </source>
</evidence>
<accession>A0ABP3TQ38</accession>
<feature type="domain" description="Secretion system C-terminal sorting" evidence="2">
    <location>
        <begin position="241"/>
        <end position="310"/>
    </location>
</feature>